<organism evidence="2 3">
    <name type="scientific">Friedmanniella luteola</name>
    <dbReference type="NCBI Taxonomy" id="546871"/>
    <lineage>
        <taxon>Bacteria</taxon>
        <taxon>Bacillati</taxon>
        <taxon>Actinomycetota</taxon>
        <taxon>Actinomycetes</taxon>
        <taxon>Propionibacteriales</taxon>
        <taxon>Nocardioidaceae</taxon>
        <taxon>Friedmanniella</taxon>
    </lineage>
</organism>
<keyword evidence="3" id="KW-1185">Reference proteome</keyword>
<gene>
    <name evidence="2" type="ORF">SAMN04488543_1304</name>
</gene>
<accession>A0A1H1QF23</accession>
<reference evidence="2 3" key="1">
    <citation type="submission" date="2016-10" db="EMBL/GenBank/DDBJ databases">
        <authorList>
            <person name="de Groot N.N."/>
        </authorList>
    </citation>
    <scope>NUCLEOTIDE SEQUENCE [LARGE SCALE GENOMIC DNA]</scope>
    <source>
        <strain evidence="2 3">DSM 21741</strain>
    </source>
</reference>
<keyword evidence="1" id="KW-0472">Membrane</keyword>
<dbReference type="RefSeq" id="WP_197677212.1">
    <property type="nucleotide sequence ID" value="NZ_LT629749.1"/>
</dbReference>
<evidence type="ECO:0000256" key="1">
    <source>
        <dbReference type="SAM" id="Phobius"/>
    </source>
</evidence>
<name>A0A1H1QF23_9ACTN</name>
<evidence type="ECO:0000313" key="2">
    <source>
        <dbReference type="EMBL" id="SDS22025.1"/>
    </source>
</evidence>
<dbReference type="Proteomes" id="UP000199092">
    <property type="component" value="Chromosome I"/>
</dbReference>
<dbReference type="EMBL" id="LT629749">
    <property type="protein sequence ID" value="SDS22025.1"/>
    <property type="molecule type" value="Genomic_DNA"/>
</dbReference>
<proteinExistence type="predicted"/>
<evidence type="ECO:0000313" key="3">
    <source>
        <dbReference type="Proteomes" id="UP000199092"/>
    </source>
</evidence>
<protein>
    <submittedName>
        <fullName evidence="2">Uncharacterized protein</fullName>
    </submittedName>
</protein>
<dbReference type="AlphaFoldDB" id="A0A1H1QF23"/>
<sequence>MTMTHSQRSQRRLDAAGLVLLLIGLASGVFAYWLIADRGLNALILVPSVIASYIGATHLTKREALRSR</sequence>
<keyword evidence="1" id="KW-1133">Transmembrane helix</keyword>
<feature type="transmembrane region" description="Helical" evidence="1">
    <location>
        <begin position="41"/>
        <end position="60"/>
    </location>
</feature>
<keyword evidence="1" id="KW-0812">Transmembrane</keyword>